<dbReference type="Proteomes" id="UP000003374">
    <property type="component" value="Unassembled WGS sequence"/>
</dbReference>
<feature type="compositionally biased region" description="Basic and acidic residues" evidence="1">
    <location>
        <begin position="287"/>
        <end position="297"/>
    </location>
</feature>
<dbReference type="InterPro" id="IPR052026">
    <property type="entry name" value="ExeA_AAA_ATPase_DNA-bind"/>
</dbReference>
<dbReference type="InterPro" id="IPR049945">
    <property type="entry name" value="AAA_22"/>
</dbReference>
<sequence length="490" mass="55424">MYESFFGFTGDPFRLTPDYRFCFRHRSFRKAKAYMEYGVQRAEGFVMVTGRPGTGKTTLIYDLLADLRKHRLRVIQLNSTQLEGSELIRMIAFKLSLQGDNLDKASLLRQIIRSLDQDYRSKRRAILVVDEAQGLSESALEELRFLTNLEKEGQSLLQVFLVGQEPLREMVRQPVMEQLHQRMIAACHLAPLNGQETEAYICHRLERVGWQGDPSFESALLAMIYRLSGGIPRRINQVLSRLLMYGFVEEKRNFQLADMRAVIEDLRDEMLLSADIKDVDKLLEELPEAPEERRSGWDEPSDDELFVRGDTPEEDRSTRREPVIGALPDPAVDSDWTPVSRSTALHDSRGAWQPQGFEPGGPEPELEPDIRVTASQRVFVHELRSDPDQRIIPDERNRKAGAIDLGRFPRRKGLLLFGVVGFLLLATILVFAGSQLHLSFPEGGGAEMSASVLGFGEQVQSKRDFVVNRAAMRDKSANGRSVVGPDPAVN</sequence>
<dbReference type="SMART" id="SM00382">
    <property type="entry name" value="AAA"/>
    <property type="match status" value="1"/>
</dbReference>
<dbReference type="GO" id="GO:0016887">
    <property type="term" value="F:ATP hydrolysis activity"/>
    <property type="evidence" value="ECO:0007669"/>
    <property type="project" value="InterPro"/>
</dbReference>
<evidence type="ECO:0000256" key="2">
    <source>
        <dbReference type="SAM" id="Phobius"/>
    </source>
</evidence>
<keyword evidence="2" id="KW-0812">Transmembrane</keyword>
<protein>
    <submittedName>
        <fullName evidence="4">ATPase</fullName>
    </submittedName>
</protein>
<dbReference type="HOGENOM" id="CLU_556466_0_0_6"/>
<dbReference type="RefSeq" id="WP_005001475.1">
    <property type="nucleotide sequence ID" value="NZ_CH672427.1"/>
</dbReference>
<feature type="region of interest" description="Disordered" evidence="1">
    <location>
        <begin position="287"/>
        <end position="364"/>
    </location>
</feature>
<feature type="compositionally biased region" description="Basic and acidic residues" evidence="1">
    <location>
        <begin position="305"/>
        <end position="322"/>
    </location>
</feature>
<feature type="transmembrane region" description="Helical" evidence="2">
    <location>
        <begin position="414"/>
        <end position="432"/>
    </location>
</feature>
<dbReference type="InterPro" id="IPR027417">
    <property type="entry name" value="P-loop_NTPase"/>
</dbReference>
<evidence type="ECO:0000256" key="1">
    <source>
        <dbReference type="SAM" id="MobiDB-lite"/>
    </source>
</evidence>
<dbReference type="STRING" id="314278.NB231_08490"/>
<gene>
    <name evidence="4" type="ORF">NB231_08490</name>
</gene>
<dbReference type="eggNOG" id="COG3267">
    <property type="taxonomic scope" value="Bacteria"/>
</dbReference>
<name>A4BSL1_9GAMM</name>
<dbReference type="AlphaFoldDB" id="A4BSL1"/>
<dbReference type="Pfam" id="PF13401">
    <property type="entry name" value="AAA_22"/>
    <property type="match status" value="1"/>
</dbReference>
<reference evidence="4 5" key="1">
    <citation type="submission" date="2006-02" db="EMBL/GenBank/DDBJ databases">
        <authorList>
            <person name="Waterbury J."/>
            <person name="Ferriera S."/>
            <person name="Johnson J."/>
            <person name="Kravitz S."/>
            <person name="Halpern A."/>
            <person name="Remington K."/>
            <person name="Beeson K."/>
            <person name="Tran B."/>
            <person name="Rogers Y.-H."/>
            <person name="Friedman R."/>
            <person name="Venter J.C."/>
        </authorList>
    </citation>
    <scope>NUCLEOTIDE SEQUENCE [LARGE SCALE GENOMIC DNA]</scope>
    <source>
        <strain evidence="4 5">Nb-231</strain>
    </source>
</reference>
<organism evidence="4 5">
    <name type="scientific">Nitrococcus mobilis Nb-231</name>
    <dbReference type="NCBI Taxonomy" id="314278"/>
    <lineage>
        <taxon>Bacteria</taxon>
        <taxon>Pseudomonadati</taxon>
        <taxon>Pseudomonadota</taxon>
        <taxon>Gammaproteobacteria</taxon>
        <taxon>Chromatiales</taxon>
        <taxon>Ectothiorhodospiraceae</taxon>
        <taxon>Nitrococcus</taxon>
    </lineage>
</organism>
<dbReference type="SUPFAM" id="SSF52540">
    <property type="entry name" value="P-loop containing nucleoside triphosphate hydrolases"/>
    <property type="match status" value="1"/>
</dbReference>
<comment type="caution">
    <text evidence="4">The sequence shown here is derived from an EMBL/GenBank/DDBJ whole genome shotgun (WGS) entry which is preliminary data.</text>
</comment>
<dbReference type="PANTHER" id="PTHR35894">
    <property type="entry name" value="GENERAL SECRETION PATHWAY PROTEIN A-RELATED"/>
    <property type="match status" value="1"/>
</dbReference>
<evidence type="ECO:0000313" key="4">
    <source>
        <dbReference type="EMBL" id="EAR21281.1"/>
    </source>
</evidence>
<dbReference type="OrthoDB" id="9780149at2"/>
<feature type="domain" description="AAA+ ATPase" evidence="3">
    <location>
        <begin position="42"/>
        <end position="215"/>
    </location>
</feature>
<keyword evidence="5" id="KW-1185">Reference proteome</keyword>
<proteinExistence type="predicted"/>
<evidence type="ECO:0000313" key="5">
    <source>
        <dbReference type="Proteomes" id="UP000003374"/>
    </source>
</evidence>
<dbReference type="InterPro" id="IPR003593">
    <property type="entry name" value="AAA+_ATPase"/>
</dbReference>
<dbReference type="Gene3D" id="3.40.50.300">
    <property type="entry name" value="P-loop containing nucleotide triphosphate hydrolases"/>
    <property type="match status" value="1"/>
</dbReference>
<keyword evidence="2" id="KW-0472">Membrane</keyword>
<accession>A4BSL1</accession>
<dbReference type="EMBL" id="AAOF01000010">
    <property type="protein sequence ID" value="EAR21281.1"/>
    <property type="molecule type" value="Genomic_DNA"/>
</dbReference>
<dbReference type="PANTHER" id="PTHR35894:SF1">
    <property type="entry name" value="PHOSPHORIBULOKINASE _ URIDINE KINASE FAMILY"/>
    <property type="match status" value="1"/>
</dbReference>
<evidence type="ECO:0000259" key="3">
    <source>
        <dbReference type="SMART" id="SM00382"/>
    </source>
</evidence>
<keyword evidence="2" id="KW-1133">Transmembrane helix</keyword>